<organism evidence="1 2">
    <name type="scientific">Lutispora thermophila DSM 19022</name>
    <dbReference type="NCBI Taxonomy" id="1122184"/>
    <lineage>
        <taxon>Bacteria</taxon>
        <taxon>Bacillati</taxon>
        <taxon>Bacillota</taxon>
        <taxon>Clostridia</taxon>
        <taxon>Lutisporales</taxon>
        <taxon>Lutisporaceae</taxon>
        <taxon>Lutispora</taxon>
    </lineage>
</organism>
<dbReference type="AlphaFoldDB" id="A0A1M6EGT9"/>
<dbReference type="RefSeq" id="WP_073025654.1">
    <property type="nucleotide sequence ID" value="NZ_FQZS01000009.1"/>
</dbReference>
<dbReference type="Gene3D" id="3.40.30.10">
    <property type="entry name" value="Glutaredoxin"/>
    <property type="match status" value="1"/>
</dbReference>
<accession>A0A1M6EGT9</accession>
<sequence length="81" mass="9109">MEITICVGSACHLKGSREVIEQLQRILAERNMEAKVDLKGSFCMNNCLGGVCVKIGDELFSVRPENTLSFFENEVVKRLME</sequence>
<dbReference type="EMBL" id="FQZS01000009">
    <property type="protein sequence ID" value="SHI84727.1"/>
    <property type="molecule type" value="Genomic_DNA"/>
</dbReference>
<gene>
    <name evidence="1" type="ORF">SAMN02745176_01559</name>
</gene>
<dbReference type="Pfam" id="PF01257">
    <property type="entry name" value="2Fe-2S_thioredx"/>
    <property type="match status" value="1"/>
</dbReference>
<name>A0A1M6EGT9_9FIRM</name>
<keyword evidence="2" id="KW-1185">Reference proteome</keyword>
<dbReference type="SUPFAM" id="SSF52833">
    <property type="entry name" value="Thioredoxin-like"/>
    <property type="match status" value="1"/>
</dbReference>
<evidence type="ECO:0000313" key="2">
    <source>
        <dbReference type="Proteomes" id="UP000184442"/>
    </source>
</evidence>
<reference evidence="1 2" key="1">
    <citation type="submission" date="2016-11" db="EMBL/GenBank/DDBJ databases">
        <authorList>
            <person name="Jaros S."/>
            <person name="Januszkiewicz K."/>
            <person name="Wedrychowicz H."/>
        </authorList>
    </citation>
    <scope>NUCLEOTIDE SEQUENCE [LARGE SCALE GENOMIC DNA]</scope>
    <source>
        <strain evidence="1 2">DSM 19022</strain>
    </source>
</reference>
<dbReference type="InterPro" id="IPR036249">
    <property type="entry name" value="Thioredoxin-like_sf"/>
</dbReference>
<dbReference type="CDD" id="cd02980">
    <property type="entry name" value="TRX_Fd_family"/>
    <property type="match status" value="1"/>
</dbReference>
<proteinExistence type="predicted"/>
<dbReference type="Proteomes" id="UP000184442">
    <property type="component" value="Unassembled WGS sequence"/>
</dbReference>
<evidence type="ECO:0000313" key="1">
    <source>
        <dbReference type="EMBL" id="SHI84727.1"/>
    </source>
</evidence>
<dbReference type="STRING" id="1122184.SAMN02745176_01559"/>
<protein>
    <submittedName>
        <fullName evidence="1">Thioredoxin-like [2Fe-2S] ferredoxin</fullName>
    </submittedName>
</protein>
<dbReference type="OrthoDB" id="9807975at2"/>